<feature type="domain" description="Replication-associated protein ORF2/G2P" evidence="1">
    <location>
        <begin position="70"/>
        <end position="186"/>
    </location>
</feature>
<accession>A0A4V1F5G0</accession>
<dbReference type="InterPro" id="IPR056906">
    <property type="entry name" value="ORF2/G2P_dom"/>
</dbReference>
<proteinExistence type="predicted"/>
<organism evidence="2 3">
    <name type="scientific">Blackfly microvirus SF02</name>
    <dbReference type="NCBI Taxonomy" id="2576452"/>
    <lineage>
        <taxon>Viruses</taxon>
        <taxon>Monodnaviria</taxon>
        <taxon>Sangervirae</taxon>
        <taxon>Phixviricota</taxon>
        <taxon>Malgrandaviricetes</taxon>
        <taxon>Petitvirales</taxon>
        <taxon>Microviridae</taxon>
        <taxon>Microvirus</taxon>
    </lineage>
</organism>
<sequence>MSCYSPINAWHSKSVNPDTGKRLLQFKPQGSFFGYRIKLPCGACPGCKLERSRQWGIRCMHENRMHKNSCFITLTYRNETLPSNGSLVKRDLVLFHKRFHNRLLRERGFGIRYYACGEYGTTHKRPHYHSLIFGYDFADKLLYSRNRRDEPIYSSRLLDEIWGLGDCKLGEVTFDSACYVARYCMETVSKKEREAGHYVVYDSDGLVHERVPEFQMMSRVPGIGSTYFDRYKSEIMAHDTIIMGNREVPSVRYYDQKIEAIDPDRYRVIKRNRVRKALLGDKLEAGPDRMRIKELLLIKRMKQKERAL</sequence>
<evidence type="ECO:0000313" key="2">
    <source>
        <dbReference type="EMBL" id="QCQ84933.1"/>
    </source>
</evidence>
<protein>
    <submittedName>
        <fullName evidence="2">Replication initiator protein</fullName>
    </submittedName>
</protein>
<evidence type="ECO:0000259" key="1">
    <source>
        <dbReference type="Pfam" id="PF23343"/>
    </source>
</evidence>
<reference evidence="2 3" key="1">
    <citation type="submission" date="2018-12" db="EMBL/GenBank/DDBJ databases">
        <title>Singled stranded DNA viruses identified in blackflies (Austrosimulium ungulatum) sampled in New Zealand.</title>
        <authorList>
            <person name="Kraberger S."/>
            <person name="Fontenele R.S."/>
            <person name="Schmidlin K."/>
            <person name="Walters M."/>
            <person name="Varsani A."/>
        </authorList>
    </citation>
    <scope>NUCLEOTIDE SEQUENCE [LARGE SCALE GENOMIC DNA]</scope>
    <source>
        <strain evidence="2">126</strain>
    </source>
</reference>
<dbReference type="EMBL" id="MK249192">
    <property type="protein sequence ID" value="QCQ84933.1"/>
    <property type="molecule type" value="Genomic_DNA"/>
</dbReference>
<name>A0A4V1F5G0_9VIRU</name>
<dbReference type="Proteomes" id="UP000324370">
    <property type="component" value="Segment"/>
</dbReference>
<dbReference type="Pfam" id="PF23343">
    <property type="entry name" value="REP_ORF2-G2P"/>
    <property type="match status" value="1"/>
</dbReference>
<evidence type="ECO:0000313" key="3">
    <source>
        <dbReference type="Proteomes" id="UP000324370"/>
    </source>
</evidence>